<evidence type="ECO:0000256" key="5">
    <source>
        <dbReference type="ARBA" id="ARBA00022989"/>
    </source>
</evidence>
<dbReference type="InterPro" id="IPR029151">
    <property type="entry name" value="Sensor-like_sf"/>
</dbReference>
<evidence type="ECO:0000259" key="11">
    <source>
        <dbReference type="PROSITE" id="PS50111"/>
    </source>
</evidence>
<feature type="domain" description="HAMP" evidence="12">
    <location>
        <begin position="475"/>
        <end position="525"/>
    </location>
</feature>
<comment type="subcellular location">
    <subcellularLocation>
        <location evidence="1">Cell membrane</location>
        <topology evidence="1">Multi-pass membrane protein</topology>
    </subcellularLocation>
</comment>
<dbReference type="SUPFAM" id="SSF103190">
    <property type="entry name" value="Sensory domain-like"/>
    <property type="match status" value="1"/>
</dbReference>
<evidence type="ECO:0000313" key="13">
    <source>
        <dbReference type="EMBL" id="GAK49905.1"/>
    </source>
</evidence>
<dbReference type="STRING" id="1499966.U14_01129"/>
<dbReference type="Pfam" id="PF02743">
    <property type="entry name" value="dCache_1"/>
    <property type="match status" value="1"/>
</dbReference>
<reference evidence="13" key="1">
    <citation type="journal article" date="2015" name="PeerJ">
        <title>First genomic representation of candidate bacterial phylum KSB3 points to enhanced environmental sensing as a trigger of wastewater bulking.</title>
        <authorList>
            <person name="Sekiguchi Y."/>
            <person name="Ohashi A."/>
            <person name="Parks D.H."/>
            <person name="Yamauchi T."/>
            <person name="Tyson G.W."/>
            <person name="Hugenholtz P."/>
        </authorList>
    </citation>
    <scope>NUCLEOTIDE SEQUENCE [LARGE SCALE GENOMIC DNA]</scope>
</reference>
<dbReference type="InterPro" id="IPR033479">
    <property type="entry name" value="dCache_1"/>
</dbReference>
<dbReference type="PANTHER" id="PTHR43531">
    <property type="entry name" value="PROTEIN ICFG"/>
    <property type="match status" value="1"/>
</dbReference>
<dbReference type="SUPFAM" id="SSF58104">
    <property type="entry name" value="Methyl-accepting chemotaxis protein (MCP) signaling domain"/>
    <property type="match status" value="1"/>
</dbReference>
<dbReference type="SMART" id="SM00283">
    <property type="entry name" value="MA"/>
    <property type="match status" value="1"/>
</dbReference>
<dbReference type="EMBL" id="DF820455">
    <property type="protein sequence ID" value="GAK49905.1"/>
    <property type="molecule type" value="Genomic_DNA"/>
</dbReference>
<dbReference type="CDD" id="cd06225">
    <property type="entry name" value="HAMP"/>
    <property type="match status" value="2"/>
</dbReference>
<dbReference type="Pfam" id="PF00672">
    <property type="entry name" value="HAMP"/>
    <property type="match status" value="1"/>
</dbReference>
<dbReference type="PROSITE" id="PS50111">
    <property type="entry name" value="CHEMOTAXIS_TRANSDUC_2"/>
    <property type="match status" value="1"/>
</dbReference>
<evidence type="ECO:0000256" key="6">
    <source>
        <dbReference type="ARBA" id="ARBA00023136"/>
    </source>
</evidence>
<evidence type="ECO:0000256" key="8">
    <source>
        <dbReference type="PROSITE-ProRule" id="PRU00284"/>
    </source>
</evidence>
<evidence type="ECO:0000313" key="14">
    <source>
        <dbReference type="Proteomes" id="UP000030700"/>
    </source>
</evidence>
<keyword evidence="14" id="KW-1185">Reference proteome</keyword>
<evidence type="ECO:0000259" key="12">
    <source>
        <dbReference type="PROSITE" id="PS50885"/>
    </source>
</evidence>
<dbReference type="InterPro" id="IPR004090">
    <property type="entry name" value="Chemotax_Me-accpt_rcpt"/>
</dbReference>
<feature type="domain" description="Methyl-accepting transducer" evidence="11">
    <location>
        <begin position="530"/>
        <end position="745"/>
    </location>
</feature>
<keyword evidence="3" id="KW-0145">Chemotaxis</keyword>
<dbReference type="PANTHER" id="PTHR43531:SF11">
    <property type="entry name" value="METHYL-ACCEPTING CHEMOTAXIS PROTEIN 3"/>
    <property type="match status" value="1"/>
</dbReference>
<feature type="compositionally biased region" description="Acidic residues" evidence="9">
    <location>
        <begin position="808"/>
        <end position="820"/>
    </location>
</feature>
<dbReference type="PRINTS" id="PR00260">
    <property type="entry name" value="CHEMTRNSDUCR"/>
</dbReference>
<dbReference type="InterPro" id="IPR051310">
    <property type="entry name" value="MCP_chemotaxis"/>
</dbReference>
<keyword evidence="2" id="KW-1003">Cell membrane</keyword>
<evidence type="ECO:0000256" key="3">
    <source>
        <dbReference type="ARBA" id="ARBA00022500"/>
    </source>
</evidence>
<evidence type="ECO:0000256" key="1">
    <source>
        <dbReference type="ARBA" id="ARBA00004651"/>
    </source>
</evidence>
<accession>A0A0S6VWU4</accession>
<dbReference type="AlphaFoldDB" id="A0A0S6VWU4"/>
<feature type="region of interest" description="Disordered" evidence="9">
    <location>
        <begin position="552"/>
        <end position="572"/>
    </location>
</feature>
<evidence type="ECO:0000256" key="9">
    <source>
        <dbReference type="SAM" id="MobiDB-lite"/>
    </source>
</evidence>
<dbReference type="GO" id="GO:0007165">
    <property type="term" value="P:signal transduction"/>
    <property type="evidence" value="ECO:0007669"/>
    <property type="project" value="UniProtKB-KW"/>
</dbReference>
<dbReference type="SMART" id="SM00304">
    <property type="entry name" value="HAMP"/>
    <property type="match status" value="3"/>
</dbReference>
<dbReference type="Pfam" id="PF00015">
    <property type="entry name" value="MCPsignal"/>
    <property type="match status" value="1"/>
</dbReference>
<feature type="domain" description="HAMP" evidence="12">
    <location>
        <begin position="304"/>
        <end position="356"/>
    </location>
</feature>
<evidence type="ECO:0000256" key="4">
    <source>
        <dbReference type="ARBA" id="ARBA00022692"/>
    </source>
</evidence>
<feature type="transmembrane region" description="Helical" evidence="10">
    <location>
        <begin position="283"/>
        <end position="303"/>
    </location>
</feature>
<dbReference type="GO" id="GO:0004888">
    <property type="term" value="F:transmembrane signaling receptor activity"/>
    <property type="evidence" value="ECO:0007669"/>
    <property type="project" value="InterPro"/>
</dbReference>
<dbReference type="GO" id="GO:0005886">
    <property type="term" value="C:plasma membrane"/>
    <property type="evidence" value="ECO:0007669"/>
    <property type="project" value="UniProtKB-SubCell"/>
</dbReference>
<dbReference type="SUPFAM" id="SSF158472">
    <property type="entry name" value="HAMP domain-like"/>
    <property type="match status" value="1"/>
</dbReference>
<dbReference type="CDD" id="cd12914">
    <property type="entry name" value="PDC1_DGC_like"/>
    <property type="match status" value="1"/>
</dbReference>
<feature type="transmembrane region" description="Helical" evidence="10">
    <location>
        <begin position="6"/>
        <end position="29"/>
    </location>
</feature>
<evidence type="ECO:0000256" key="10">
    <source>
        <dbReference type="SAM" id="Phobius"/>
    </source>
</evidence>
<dbReference type="Gene3D" id="1.20.120.1530">
    <property type="match status" value="1"/>
</dbReference>
<evidence type="ECO:0000256" key="7">
    <source>
        <dbReference type="ARBA" id="ARBA00029447"/>
    </source>
</evidence>
<dbReference type="Proteomes" id="UP000030700">
    <property type="component" value="Unassembled WGS sequence"/>
</dbReference>
<keyword evidence="4 10" id="KW-0812">Transmembrane</keyword>
<keyword evidence="6 10" id="KW-0472">Membrane</keyword>
<dbReference type="InterPro" id="IPR004089">
    <property type="entry name" value="MCPsignal_dom"/>
</dbReference>
<sequence length="820" mass="90259">MRWNVFNRFFIPTLSTIIIGAGVIMFVAYTSARSALQTEITREMEQASERLAGQIEEWLRNLQLDVLQQSERNITVNVLKNPNDWQGIQTANLALKRLKERYQYVVANIVNLDGMTLASSTAENVGTARYDDRAYFQESLAGKVAISSVIRSRTTGEPVLACSAPVLSEERVIGVFLVSISLNSVTDKFIAPIHIGEKGYAYMLEKDGTFISHPEKERILDQKITDFEFGQDLLAAHEGLFTYVWKGNPKQVYLSQVPLTGWTVAVGADMNDMFSPVAHLRQTVFALTLAMIGGVSLVIWLVAKNLTRPLVRGVAFAKAIASGDIQAELNVRRSDEIGELAIALGGMKSRIQEALRETERLTRTIQAGTLHERGSAAKFQGCWRDLIVGMNGMIDAFMDPFQVTAESLKRIARGDIPERLTHQYAGDFNEIQEHVNGLIDAMNDISAIAEQIANGNLTVAAKERSEQDRLMSALNRMIAALTDVVGMAEEIAAGNLTVDVRERSEHDRLMIALNAMVKRLHEIVISVKAAARNVADGSMQMNLSAQEVADGASQQSAAAEQASASMEQMASNIRQSADNAIQTEKIAMKSAADAQKSGEAVAQTVQAMQQIAKKITIIEEIAQETRLLSLNATIEAARAQEHGRGFAVVAAEVRALAQRSHDAAEEINELTRSSLAVSSVAGEMLAQLVPDIRKTSELVMEITAATSEQSSGSAQINNAIQQLDHVIQQNTATAEEMASMAEQLTGQARQLQIAMNYFKVNDEHWDGDLPEQPEERPHPSDKMMKKIVASQREKSWGRPSQRSVSDLTEPDEYDDQFERF</sequence>
<dbReference type="CDD" id="cd12912">
    <property type="entry name" value="PDC2_MCP_like"/>
    <property type="match status" value="1"/>
</dbReference>
<comment type="similarity">
    <text evidence="7">Belongs to the methyl-accepting chemotaxis (MCP) protein family.</text>
</comment>
<dbReference type="InterPro" id="IPR003660">
    <property type="entry name" value="HAMP_dom"/>
</dbReference>
<feature type="compositionally biased region" description="Basic and acidic residues" evidence="9">
    <location>
        <begin position="764"/>
        <end position="784"/>
    </location>
</feature>
<name>A0A0S6VWU4_9BACT</name>
<dbReference type="Pfam" id="PF18947">
    <property type="entry name" value="HAMP_2"/>
    <property type="match status" value="1"/>
</dbReference>
<dbReference type="HOGENOM" id="CLU_000445_107_12_0"/>
<dbReference type="GO" id="GO:0006935">
    <property type="term" value="P:chemotaxis"/>
    <property type="evidence" value="ECO:0007669"/>
    <property type="project" value="UniProtKB-KW"/>
</dbReference>
<gene>
    <name evidence="13" type="ORF">U14_01129</name>
</gene>
<evidence type="ECO:0000256" key="2">
    <source>
        <dbReference type="ARBA" id="ARBA00022475"/>
    </source>
</evidence>
<feature type="compositionally biased region" description="Low complexity" evidence="9">
    <location>
        <begin position="552"/>
        <end position="571"/>
    </location>
</feature>
<keyword evidence="8" id="KW-0807">Transducer</keyword>
<dbReference type="Gene3D" id="3.30.450.20">
    <property type="entry name" value="PAS domain"/>
    <property type="match status" value="2"/>
</dbReference>
<keyword evidence="5 10" id="KW-1133">Transmembrane helix</keyword>
<dbReference type="Gene3D" id="1.10.287.950">
    <property type="entry name" value="Methyl-accepting chemotaxis protein"/>
    <property type="match status" value="1"/>
</dbReference>
<proteinExistence type="inferred from homology"/>
<protein>
    <submittedName>
        <fullName evidence="13">Methyl-accepting chemotaxis sensory transducer</fullName>
    </submittedName>
</protein>
<organism evidence="13">
    <name type="scientific">Candidatus Moduliflexus flocculans</name>
    <dbReference type="NCBI Taxonomy" id="1499966"/>
    <lineage>
        <taxon>Bacteria</taxon>
        <taxon>Candidatus Moduliflexota</taxon>
        <taxon>Candidatus Moduliflexia</taxon>
        <taxon>Candidatus Moduliflexales</taxon>
        <taxon>Candidatus Moduliflexaceae</taxon>
    </lineage>
</organism>
<dbReference type="PROSITE" id="PS50885">
    <property type="entry name" value="HAMP"/>
    <property type="match status" value="2"/>
</dbReference>
<feature type="region of interest" description="Disordered" evidence="9">
    <location>
        <begin position="764"/>
        <end position="820"/>
    </location>
</feature>